<reference evidence="3 4" key="1">
    <citation type="submission" date="2016-01" db="EMBL/GenBank/DDBJ databases">
        <title>Whole genome sequencing of Bhargavaea cecembensis T14.</title>
        <authorList>
            <person name="Hong K.W."/>
        </authorList>
    </citation>
    <scope>NUCLEOTIDE SEQUENCE [LARGE SCALE GENOMIC DNA]</scope>
    <source>
        <strain evidence="3 4">T14</strain>
    </source>
</reference>
<evidence type="ECO:0000259" key="2">
    <source>
        <dbReference type="Pfam" id="PF20469"/>
    </source>
</evidence>
<dbReference type="GO" id="GO:0005524">
    <property type="term" value="F:ATP binding"/>
    <property type="evidence" value="ECO:0007669"/>
    <property type="project" value="InterPro"/>
</dbReference>
<dbReference type="InterPro" id="IPR034139">
    <property type="entry name" value="TOPRIM_OLD"/>
</dbReference>
<protein>
    <submittedName>
        <fullName evidence="3">ATP-dependent endonuclease</fullName>
    </submittedName>
</protein>
<dbReference type="PANTHER" id="PTHR43581">
    <property type="entry name" value="ATP/GTP PHOSPHATASE"/>
    <property type="match status" value="1"/>
</dbReference>
<dbReference type="InterPro" id="IPR027417">
    <property type="entry name" value="P-loop_NTPase"/>
</dbReference>
<dbReference type="RefSeq" id="WP_063183684.1">
    <property type="nucleotide sequence ID" value="NZ_LQNT01000013.1"/>
</dbReference>
<proteinExistence type="predicted"/>
<dbReference type="Pfam" id="PF20469">
    <property type="entry name" value="OLD-like_TOPRIM"/>
    <property type="match status" value="1"/>
</dbReference>
<gene>
    <name evidence="3" type="ORF">AV656_15040</name>
</gene>
<dbReference type="SUPFAM" id="SSF52540">
    <property type="entry name" value="P-loop containing nucleoside triphosphate hydrolases"/>
    <property type="match status" value="1"/>
</dbReference>
<feature type="domain" description="OLD protein-like TOPRIM" evidence="2">
    <location>
        <begin position="371"/>
        <end position="435"/>
    </location>
</feature>
<keyword evidence="3" id="KW-0540">Nuclease</keyword>
<feature type="domain" description="Endonuclease GajA/Old nuclease/RecF-like AAA" evidence="1">
    <location>
        <begin position="1"/>
        <end position="118"/>
    </location>
</feature>
<comment type="caution">
    <text evidence="3">The sequence shown here is derived from an EMBL/GenBank/DDBJ whole genome shotgun (WGS) entry which is preliminary data.</text>
</comment>
<dbReference type="Gene3D" id="3.40.50.300">
    <property type="entry name" value="P-loop containing nucleotide triphosphate hydrolases"/>
    <property type="match status" value="1"/>
</dbReference>
<dbReference type="EMBL" id="LQNT01000013">
    <property type="protein sequence ID" value="KZE36450.1"/>
    <property type="molecule type" value="Genomic_DNA"/>
</dbReference>
<dbReference type="InterPro" id="IPR051396">
    <property type="entry name" value="Bact_Antivir_Def_Nuclease"/>
</dbReference>
<evidence type="ECO:0000259" key="1">
    <source>
        <dbReference type="Pfam" id="PF13175"/>
    </source>
</evidence>
<sequence>MKFKWIEIKNFRNFKEIKVDLTNQNVIFGLNDIGKSNFLAALRFLFEREIRKNGFIESDFYIRDVDEEISITICIDIKDFDVSDHSKLIVSRMAGARSSEDLENIYIRLNGVYEKNEEIGGITVYWGNSLEKLKEIPQKNGFTELDRIFKVVYIDPLINLERVFEKNKRAIFNQEKFNAKDIEKSEKIKEFTKEINKSIGEMDVINNFEGEITREYQSLKHENIRLTIKSEMAINGYFSDLKPYIKREDDDNLYPTSGDGRKKIISYSLLNYVTKNFNSEKITIFLIEEPENSLHRSLQIALSKKLFSNEAYKYFFLTTHSPELLYEMDNASLIRIHSMDKIVCSSSYVYVVGDDYRNIKTQLNKNLVTALFSERVLLIEGPSERVLFEKVLGTVKPEYELNGAYILEVYGIAFKKYWDVLRELGINVFVKTDNDLKRKKNTNNIFDLIGFNRALELCGKRKMPPINITFNESDTKDLKSAKIVQEKRRLFQKLKTSKRIINSNNIYISTIDLEHDLHAALGARLEELTGNSNPIKYLQSAKLINMAELAKELTYEDCKHLYDHPKFAVLKELNKHEGE</sequence>
<keyword evidence="3" id="KW-0378">Hydrolase</keyword>
<evidence type="ECO:0000313" key="4">
    <source>
        <dbReference type="Proteomes" id="UP000076490"/>
    </source>
</evidence>
<dbReference type="Pfam" id="PF13175">
    <property type="entry name" value="AAA_15"/>
    <property type="match status" value="1"/>
</dbReference>
<accession>A0A161SNG2</accession>
<dbReference type="GO" id="GO:0004519">
    <property type="term" value="F:endonuclease activity"/>
    <property type="evidence" value="ECO:0007669"/>
    <property type="project" value="UniProtKB-KW"/>
</dbReference>
<organism evidence="3 4">
    <name type="scientific">Bhargavaea cecembensis</name>
    <dbReference type="NCBI Taxonomy" id="394098"/>
    <lineage>
        <taxon>Bacteria</taxon>
        <taxon>Bacillati</taxon>
        <taxon>Bacillota</taxon>
        <taxon>Bacilli</taxon>
        <taxon>Bacillales</taxon>
        <taxon>Caryophanaceae</taxon>
        <taxon>Bhargavaea</taxon>
    </lineage>
</organism>
<dbReference type="OrthoDB" id="308933at2"/>
<dbReference type="GO" id="GO:0016887">
    <property type="term" value="F:ATP hydrolysis activity"/>
    <property type="evidence" value="ECO:0007669"/>
    <property type="project" value="InterPro"/>
</dbReference>
<dbReference type="AlphaFoldDB" id="A0A161SNG2"/>
<name>A0A161SNG2_9BACL</name>
<dbReference type="InterPro" id="IPR041685">
    <property type="entry name" value="AAA_GajA/Old/RecF-like"/>
</dbReference>
<dbReference type="Proteomes" id="UP000076490">
    <property type="component" value="Unassembled WGS sequence"/>
</dbReference>
<dbReference type="PANTHER" id="PTHR43581:SF4">
    <property type="entry name" value="ATP_GTP PHOSPHATASE"/>
    <property type="match status" value="1"/>
</dbReference>
<keyword evidence="3" id="KW-0255">Endonuclease</keyword>
<evidence type="ECO:0000313" key="3">
    <source>
        <dbReference type="EMBL" id="KZE36450.1"/>
    </source>
</evidence>
<dbReference type="CDD" id="cd01026">
    <property type="entry name" value="TOPRIM_OLD"/>
    <property type="match status" value="1"/>
</dbReference>